<feature type="signal peptide" evidence="1">
    <location>
        <begin position="1"/>
        <end position="22"/>
    </location>
</feature>
<dbReference type="AlphaFoldDB" id="A0A7X0PDP2"/>
<dbReference type="RefSeq" id="WP_184857297.1">
    <property type="nucleotide sequence ID" value="NZ_JACHLK010000004.1"/>
</dbReference>
<sequence>MTTLQRPLVLALLALLVGPVAAEPVPGLWERRFTAFLADPVTGEPKPWAEPAQQRCMSEADLRKLPFVSAAASKASYESNGSRCTVSDETRSGAVASWNLQCREKDGRKAQMRVSVEASAEQMVSRSRLAMEDKAPGASDVEAEVRMQRLGACDAGKP</sequence>
<gene>
    <name evidence="2" type="ORF">HNP48_002541</name>
</gene>
<evidence type="ECO:0000313" key="3">
    <source>
        <dbReference type="Proteomes" id="UP000575083"/>
    </source>
</evidence>
<keyword evidence="3" id="KW-1185">Reference proteome</keyword>
<comment type="caution">
    <text evidence="2">The sequence shown here is derived from an EMBL/GenBank/DDBJ whole genome shotgun (WGS) entry which is preliminary data.</text>
</comment>
<feature type="chain" id="PRO_5030882853" description="DUF3617 family protein" evidence="1">
    <location>
        <begin position="23"/>
        <end position="158"/>
    </location>
</feature>
<reference evidence="2 3" key="1">
    <citation type="submission" date="2020-08" db="EMBL/GenBank/DDBJ databases">
        <title>Functional genomics of gut bacteria from endangered species of beetles.</title>
        <authorList>
            <person name="Carlos-Shanley C."/>
        </authorList>
    </citation>
    <scope>NUCLEOTIDE SEQUENCE [LARGE SCALE GENOMIC DNA]</scope>
    <source>
        <strain evidence="2 3">S00198</strain>
    </source>
</reference>
<dbReference type="Pfam" id="PF12276">
    <property type="entry name" value="DUF3617"/>
    <property type="match status" value="1"/>
</dbReference>
<protein>
    <recommendedName>
        <fullName evidence="4">DUF3617 family protein</fullName>
    </recommendedName>
</protein>
<organism evidence="2 3">
    <name type="scientific">Acidovorax soli</name>
    <dbReference type="NCBI Taxonomy" id="592050"/>
    <lineage>
        <taxon>Bacteria</taxon>
        <taxon>Pseudomonadati</taxon>
        <taxon>Pseudomonadota</taxon>
        <taxon>Betaproteobacteria</taxon>
        <taxon>Burkholderiales</taxon>
        <taxon>Comamonadaceae</taxon>
        <taxon>Acidovorax</taxon>
    </lineage>
</organism>
<proteinExistence type="predicted"/>
<name>A0A7X0PDP2_9BURK</name>
<dbReference type="Proteomes" id="UP000575083">
    <property type="component" value="Unassembled WGS sequence"/>
</dbReference>
<evidence type="ECO:0000256" key="1">
    <source>
        <dbReference type="SAM" id="SignalP"/>
    </source>
</evidence>
<evidence type="ECO:0008006" key="4">
    <source>
        <dbReference type="Google" id="ProtNLM"/>
    </source>
</evidence>
<dbReference type="EMBL" id="JACHLK010000004">
    <property type="protein sequence ID" value="MBB6559869.1"/>
    <property type="molecule type" value="Genomic_DNA"/>
</dbReference>
<keyword evidence="1" id="KW-0732">Signal</keyword>
<evidence type="ECO:0000313" key="2">
    <source>
        <dbReference type="EMBL" id="MBB6559869.1"/>
    </source>
</evidence>
<dbReference type="InterPro" id="IPR022061">
    <property type="entry name" value="DUF3617"/>
</dbReference>
<accession>A0A7X0PDP2</accession>